<proteinExistence type="predicted"/>
<gene>
    <name evidence="2" type="ordered locus">Thit_1876</name>
</gene>
<dbReference type="RefSeq" id="WP_012995829.1">
    <property type="nucleotide sequence ID" value="NC_013921.1"/>
</dbReference>
<dbReference type="eggNOG" id="COG2801">
    <property type="taxonomic scope" value="Bacteria"/>
</dbReference>
<dbReference type="InterPro" id="IPR036397">
    <property type="entry name" value="RNaseH_sf"/>
</dbReference>
<dbReference type="Gene3D" id="3.30.420.10">
    <property type="entry name" value="Ribonuclease H-like superfamily/Ribonuclease H"/>
    <property type="match status" value="1"/>
</dbReference>
<dbReference type="HOGENOM" id="CLU_019011_1_1_9"/>
<evidence type="ECO:0000313" key="3">
    <source>
        <dbReference type="Proteomes" id="UP000001552"/>
    </source>
</evidence>
<reference evidence="2" key="1">
    <citation type="submission" date="2010-02" db="EMBL/GenBank/DDBJ databases">
        <title>Complete sequence of Thermoanaerobacter italicus Ab9.</title>
        <authorList>
            <consortium name="US DOE Joint Genome Institute"/>
            <person name="Lucas S."/>
            <person name="Copeland A."/>
            <person name="Lapidus A."/>
            <person name="Cheng J.-F."/>
            <person name="Bruce D."/>
            <person name="Goodwin L."/>
            <person name="Pitluck S."/>
            <person name="Chertkov O."/>
            <person name="Detter J.C."/>
            <person name="Han C."/>
            <person name="Tapia R."/>
            <person name="Land M."/>
            <person name="Hauser L."/>
            <person name="Kyrpides N."/>
            <person name="Mikhailova N."/>
            <person name="Hemme C.L."/>
            <person name="Woyke T."/>
        </authorList>
    </citation>
    <scope>NUCLEOTIDE SEQUENCE [LARGE SCALE GENOMIC DNA]</scope>
    <source>
        <strain evidence="2">Ab9</strain>
    </source>
</reference>
<dbReference type="InterPro" id="IPR012337">
    <property type="entry name" value="RNaseH-like_sf"/>
</dbReference>
<dbReference type="KEGG" id="tit:Thit_1876"/>
<dbReference type="Pfam" id="PF09299">
    <property type="entry name" value="Mu-transpos_C"/>
    <property type="match status" value="1"/>
</dbReference>
<evidence type="ECO:0000313" key="2">
    <source>
        <dbReference type="EMBL" id="ADD03118.1"/>
    </source>
</evidence>
<evidence type="ECO:0000259" key="1">
    <source>
        <dbReference type="PROSITE" id="PS50994"/>
    </source>
</evidence>
<dbReference type="PROSITE" id="PS50994">
    <property type="entry name" value="INTEGRASE"/>
    <property type="match status" value="1"/>
</dbReference>
<organism evidence="2 3">
    <name type="scientific">Thermoanaerobacter italicus (strain DSM 9252 / Ab9)</name>
    <dbReference type="NCBI Taxonomy" id="580331"/>
    <lineage>
        <taxon>Bacteria</taxon>
        <taxon>Bacillati</taxon>
        <taxon>Bacillota</taxon>
        <taxon>Clostridia</taxon>
        <taxon>Thermoanaerobacterales</taxon>
        <taxon>Thermoanaerobacteraceae</taxon>
        <taxon>Thermoanaerobacter</taxon>
    </lineage>
</organism>
<dbReference type="OrthoDB" id="9794201at2"/>
<keyword evidence="3" id="KW-1185">Reference proteome</keyword>
<dbReference type="GO" id="GO:0003676">
    <property type="term" value="F:nucleic acid binding"/>
    <property type="evidence" value="ECO:0007669"/>
    <property type="project" value="InterPro"/>
</dbReference>
<dbReference type="GO" id="GO:0015074">
    <property type="term" value="P:DNA integration"/>
    <property type="evidence" value="ECO:0007669"/>
    <property type="project" value="InterPro"/>
</dbReference>
<accession>D3T4G6</accession>
<dbReference type="Proteomes" id="UP000001552">
    <property type="component" value="Chromosome"/>
</dbReference>
<dbReference type="EMBL" id="CP001936">
    <property type="protein sequence ID" value="ADD03118.1"/>
    <property type="molecule type" value="Genomic_DNA"/>
</dbReference>
<feature type="domain" description="Integrase catalytic" evidence="1">
    <location>
        <begin position="279"/>
        <end position="484"/>
    </location>
</feature>
<dbReference type="InterPro" id="IPR001584">
    <property type="entry name" value="Integrase_cat-core"/>
</dbReference>
<dbReference type="InterPro" id="IPR015378">
    <property type="entry name" value="Transposase-like_Mu_C"/>
</dbReference>
<dbReference type="AlphaFoldDB" id="D3T4G6"/>
<dbReference type="SUPFAM" id="SSF53098">
    <property type="entry name" value="Ribonuclease H-like"/>
    <property type="match status" value="1"/>
</dbReference>
<protein>
    <submittedName>
        <fullName evidence="2">Integrase catalytic region</fullName>
    </submittedName>
</protein>
<sequence length="720" mass="83002">MLAVNMLVKWENGGETSIERILWLDRQSDLAFVIDVEANEFPFAVTISEIEEGISEGLATVLHDDPFLRVVDEEKLSEKEQQMRDKAWELIGGIVTLEPHIFYKKERAKYIKLIAEKSGMSVKTIGNYLKKYWRNGKTKNALLPSFYKCGAKGKEKAVGSAKRGRPRQHADVVGEGINVDDDIKRIFRNAINKFYYSSAKHSLRLTYELMRKEYFSEGFKIEDGVKVPILKPAAEIPTFWQFRYWFEKERNIKKEISTRFSPKKYEHEYRPVLGSSTAEAIGPGSIFQVDATLADVYLVSRYNRNWIIGRPIVYAIVDVFSRMVVGIYVGLEGPSWNGAMMAIANAASDKVAFCKEYGIEITEEDWPVHHLPEAVLADRGELEGKNAENLVNGLHVKIMNTPPYRCDWKGIIEQYFRTVNLQYKSVVPGTVDPDGRERGDRDYRLDAKLDIYQFTQIIIKCVLYHNNQHYLKNYNREEMMIADDVECIPRELWRWGIENRSGKLRNVPEDIVKLHLMPSDKATVTPRGIRFKNLYYGSPLMLKERWTEKARMNGTWKVEICFDPRNMNYIYIKDADGINFEKCYLLDHQVRYRDKSFDEIQNLLAAEKLKQKKAADSEAQAKAELITEIQHIVQEAQKAAVAAKDDGESDAKKKRSIRANRQVEKLANREREAFELNKEPSKGLAPVVILGDNQESLGEEEGQLELLKRKQKEALQKRNG</sequence>
<name>D3T4G6_THEIA</name>